<sequence length="204" mass="22401">MTPTGIILSAGQSSRFGADKLLHELTIANKKQLLIQHTLQLWCSVFDELYIVIRPDNPMLKDAIISWSEQQYQKLNLIEAEQAIYGMGHSLKAAITATGGAGGWVIGLADMPLIPHAVLQQICLNLKQGADITAPYCDDQRGHPVGFKSVYKDELMALEGDTGAKNLLQREADKIHKIKTIERGVLADVDSIDDVTVIERLGKV</sequence>
<reference evidence="3 4" key="1">
    <citation type="journal article" date="2012" name="J. Bacteriol.">
        <title>Complete genome sequences of Methylophaga sp. strain JAM1 and Methylophaga sp. strain JAM7.</title>
        <authorList>
            <person name="Villeneuve C."/>
            <person name="Martineau C."/>
            <person name="Mauffrey F."/>
            <person name="Villemur R."/>
        </authorList>
    </citation>
    <scope>NUCLEOTIDE SEQUENCE [LARGE SCALE GENOMIC DNA]</scope>
    <source>
        <strain evidence="3 4">JAM1</strain>
    </source>
</reference>
<dbReference type="STRING" id="754476.Q7A_385"/>
<dbReference type="GO" id="GO:0016779">
    <property type="term" value="F:nucleotidyltransferase activity"/>
    <property type="evidence" value="ECO:0007669"/>
    <property type="project" value="UniProtKB-KW"/>
</dbReference>
<dbReference type="PANTHER" id="PTHR43777:SF1">
    <property type="entry name" value="MOLYBDENUM COFACTOR CYTIDYLYLTRANSFERASE"/>
    <property type="match status" value="1"/>
</dbReference>
<dbReference type="RefSeq" id="WP_014705613.1">
    <property type="nucleotide sequence ID" value="NC_017857.3"/>
</dbReference>
<keyword evidence="3" id="KW-0808">Transferase</keyword>
<organism evidence="3 4">
    <name type="scientific">Methylophaga nitratireducenticrescens</name>
    <dbReference type="NCBI Taxonomy" id="754476"/>
    <lineage>
        <taxon>Bacteria</taxon>
        <taxon>Pseudomonadati</taxon>
        <taxon>Pseudomonadota</taxon>
        <taxon>Gammaproteobacteria</taxon>
        <taxon>Thiotrichales</taxon>
        <taxon>Piscirickettsiaceae</taxon>
        <taxon>Methylophaga</taxon>
    </lineage>
</organism>
<dbReference type="CDD" id="cd04182">
    <property type="entry name" value="GT_2_like_f"/>
    <property type="match status" value="1"/>
</dbReference>
<evidence type="ECO:0000313" key="4">
    <source>
        <dbReference type="Proteomes" id="UP000009144"/>
    </source>
</evidence>
<reference evidence="3 4" key="2">
    <citation type="journal article" date="2013" name="Int. J. Syst. Evol. Microbiol.">
        <title>Methylophaga nitratireducenticrescens sp. nov. and Methylophaga frappieri sp. nov., isolated from the biofilm of the methanol-fed denitrification system treating the seawater at the Montreal Biodome.</title>
        <authorList>
            <person name="Villeneuve C."/>
            <person name="Martineau C."/>
            <person name="Mauffrey F."/>
            <person name="Villemur R."/>
        </authorList>
    </citation>
    <scope>NUCLEOTIDE SEQUENCE [LARGE SCALE GENOMIC DNA]</scope>
    <source>
        <strain evidence="3 4">JAM1</strain>
    </source>
</reference>
<dbReference type="Pfam" id="PF12804">
    <property type="entry name" value="NTP_transf_3"/>
    <property type="match status" value="1"/>
</dbReference>
<keyword evidence="1" id="KW-0460">Magnesium</keyword>
<dbReference type="PANTHER" id="PTHR43777">
    <property type="entry name" value="MOLYBDENUM COFACTOR CYTIDYLYLTRANSFERASE"/>
    <property type="match status" value="1"/>
</dbReference>
<keyword evidence="3" id="KW-0548">Nucleotidyltransferase</keyword>
<dbReference type="PATRIC" id="fig|754476.3.peg.381"/>
<dbReference type="Proteomes" id="UP000009144">
    <property type="component" value="Chromosome"/>
</dbReference>
<accession>I1XFR9</accession>
<name>I1XFR9_METNJ</name>
<dbReference type="EMBL" id="CP003390">
    <property type="protein sequence ID" value="AFI83238.1"/>
    <property type="molecule type" value="Genomic_DNA"/>
</dbReference>
<evidence type="ECO:0000259" key="2">
    <source>
        <dbReference type="Pfam" id="PF12804"/>
    </source>
</evidence>
<dbReference type="Gene3D" id="3.90.550.10">
    <property type="entry name" value="Spore Coat Polysaccharide Biosynthesis Protein SpsA, Chain A"/>
    <property type="match status" value="1"/>
</dbReference>
<protein>
    <submittedName>
        <fullName evidence="3">CTP:molybdopterin cytidylyltransferase</fullName>
    </submittedName>
</protein>
<evidence type="ECO:0000313" key="3">
    <source>
        <dbReference type="EMBL" id="AFI83238.1"/>
    </source>
</evidence>
<keyword evidence="4" id="KW-1185">Reference proteome</keyword>
<dbReference type="KEGG" id="mej:Q7A_385"/>
<dbReference type="AlphaFoldDB" id="I1XFR9"/>
<dbReference type="InterPro" id="IPR029044">
    <property type="entry name" value="Nucleotide-diphossugar_trans"/>
</dbReference>
<proteinExistence type="predicted"/>
<dbReference type="SUPFAM" id="SSF53448">
    <property type="entry name" value="Nucleotide-diphospho-sugar transferases"/>
    <property type="match status" value="1"/>
</dbReference>
<dbReference type="eggNOG" id="COG2068">
    <property type="taxonomic scope" value="Bacteria"/>
</dbReference>
<evidence type="ECO:0000256" key="1">
    <source>
        <dbReference type="ARBA" id="ARBA00022842"/>
    </source>
</evidence>
<dbReference type="HOGENOM" id="CLU_061980_4_1_6"/>
<dbReference type="InterPro" id="IPR025877">
    <property type="entry name" value="MobA-like_NTP_Trfase"/>
</dbReference>
<feature type="domain" description="MobA-like NTP transferase" evidence="2">
    <location>
        <begin position="5"/>
        <end position="171"/>
    </location>
</feature>
<gene>
    <name evidence="3" type="ordered locus">Q7A_385</name>
</gene>